<comment type="caution">
    <text evidence="4">The sequence shown here is derived from an EMBL/GenBank/DDBJ whole genome shotgun (WGS) entry which is preliminary data.</text>
</comment>
<protein>
    <submittedName>
        <fullName evidence="4">Family 43 glycosylhydrolase</fullName>
    </submittedName>
</protein>
<evidence type="ECO:0000256" key="2">
    <source>
        <dbReference type="ARBA" id="ARBA00022801"/>
    </source>
</evidence>
<reference evidence="4" key="1">
    <citation type="journal article" date="2021" name="PeerJ">
        <title>Extensive microbial diversity within the chicken gut microbiome revealed by metagenomics and culture.</title>
        <authorList>
            <person name="Gilroy R."/>
            <person name="Ravi A."/>
            <person name="Getino M."/>
            <person name="Pursley I."/>
            <person name="Horton D.L."/>
            <person name="Alikhan N.F."/>
            <person name="Baker D."/>
            <person name="Gharbi K."/>
            <person name="Hall N."/>
            <person name="Watson M."/>
            <person name="Adriaenssens E.M."/>
            <person name="Foster-Nyarko E."/>
            <person name="Jarju S."/>
            <person name="Secka A."/>
            <person name="Antonio M."/>
            <person name="Oren A."/>
            <person name="Chaudhuri R.R."/>
            <person name="La Ragione R."/>
            <person name="Hildebrand F."/>
            <person name="Pallen M.J."/>
        </authorList>
    </citation>
    <scope>NUCLEOTIDE SEQUENCE</scope>
    <source>
        <strain evidence="4">CHK179-7159</strain>
    </source>
</reference>
<dbReference type="GO" id="GO:0005975">
    <property type="term" value="P:carbohydrate metabolic process"/>
    <property type="evidence" value="ECO:0007669"/>
    <property type="project" value="InterPro"/>
</dbReference>
<keyword evidence="3" id="KW-0326">Glycosidase</keyword>
<dbReference type="InterPro" id="IPR006710">
    <property type="entry name" value="Glyco_hydro_43"/>
</dbReference>
<sequence length="91" mass="10337">MKYHNPILKGFHPDPSICRAGSDYYLVTSSFEYFPGIPVYHSTDLVNWTQIGNCVTDPEAFPMADAKNSGGIWAPSHRNAGWPGKFYRFFF</sequence>
<evidence type="ECO:0000256" key="3">
    <source>
        <dbReference type="ARBA" id="ARBA00023295"/>
    </source>
</evidence>
<dbReference type="PANTHER" id="PTHR42812">
    <property type="entry name" value="BETA-XYLOSIDASE"/>
    <property type="match status" value="1"/>
</dbReference>
<dbReference type="EMBL" id="DWYY01000075">
    <property type="protein sequence ID" value="HJA92908.1"/>
    <property type="molecule type" value="Genomic_DNA"/>
</dbReference>
<dbReference type="GO" id="GO:0004553">
    <property type="term" value="F:hydrolase activity, hydrolyzing O-glycosyl compounds"/>
    <property type="evidence" value="ECO:0007669"/>
    <property type="project" value="InterPro"/>
</dbReference>
<name>A0A9D2KZS3_9FIRM</name>
<dbReference type="SUPFAM" id="SSF75005">
    <property type="entry name" value="Arabinanase/levansucrase/invertase"/>
    <property type="match status" value="1"/>
</dbReference>
<comment type="similarity">
    <text evidence="1">Belongs to the glycosyl hydrolase 43 family.</text>
</comment>
<evidence type="ECO:0000313" key="5">
    <source>
        <dbReference type="Proteomes" id="UP000886858"/>
    </source>
</evidence>
<accession>A0A9D2KZS3</accession>
<dbReference type="PANTHER" id="PTHR42812:SF12">
    <property type="entry name" value="BETA-XYLOSIDASE-RELATED"/>
    <property type="match status" value="1"/>
</dbReference>
<proteinExistence type="inferred from homology"/>
<dbReference type="Pfam" id="PF04616">
    <property type="entry name" value="Glyco_hydro_43"/>
    <property type="match status" value="1"/>
</dbReference>
<dbReference type="AlphaFoldDB" id="A0A9D2KZS3"/>
<dbReference type="Gene3D" id="2.115.10.20">
    <property type="entry name" value="Glycosyl hydrolase domain, family 43"/>
    <property type="match status" value="1"/>
</dbReference>
<dbReference type="Proteomes" id="UP000886858">
    <property type="component" value="Unassembled WGS sequence"/>
</dbReference>
<dbReference type="InterPro" id="IPR051795">
    <property type="entry name" value="Glycosyl_Hydrlase_43"/>
</dbReference>
<reference evidence="4" key="2">
    <citation type="submission" date="2021-04" db="EMBL/GenBank/DDBJ databases">
        <authorList>
            <person name="Gilroy R."/>
        </authorList>
    </citation>
    <scope>NUCLEOTIDE SEQUENCE</scope>
    <source>
        <strain evidence="4">CHK179-7159</strain>
    </source>
</reference>
<organism evidence="4 5">
    <name type="scientific">Candidatus Eisenbergiella merdipullorum</name>
    <dbReference type="NCBI Taxonomy" id="2838553"/>
    <lineage>
        <taxon>Bacteria</taxon>
        <taxon>Bacillati</taxon>
        <taxon>Bacillota</taxon>
        <taxon>Clostridia</taxon>
        <taxon>Lachnospirales</taxon>
        <taxon>Lachnospiraceae</taxon>
        <taxon>Eisenbergiella</taxon>
    </lineage>
</organism>
<evidence type="ECO:0000256" key="1">
    <source>
        <dbReference type="ARBA" id="ARBA00009865"/>
    </source>
</evidence>
<gene>
    <name evidence="4" type="ORF">H9717_07300</name>
</gene>
<keyword evidence="2" id="KW-0378">Hydrolase</keyword>
<dbReference type="InterPro" id="IPR023296">
    <property type="entry name" value="Glyco_hydro_beta-prop_sf"/>
</dbReference>
<evidence type="ECO:0000313" key="4">
    <source>
        <dbReference type="EMBL" id="HJA92908.1"/>
    </source>
</evidence>